<gene>
    <name evidence="3" type="ORF">E2L08_09675</name>
</gene>
<feature type="coiled-coil region" evidence="1">
    <location>
        <begin position="40"/>
        <end position="67"/>
    </location>
</feature>
<dbReference type="InterPro" id="IPR007060">
    <property type="entry name" value="FtsL/DivIC"/>
</dbReference>
<keyword evidence="1" id="KW-0175">Coiled coil</keyword>
<accession>A0A4R6AEA5</accession>
<feature type="transmembrane region" description="Helical" evidence="2">
    <location>
        <begin position="12"/>
        <end position="31"/>
    </location>
</feature>
<keyword evidence="2" id="KW-1133">Transmembrane helix</keyword>
<dbReference type="EMBL" id="SNAA01000009">
    <property type="protein sequence ID" value="TDL79563.1"/>
    <property type="molecule type" value="Genomic_DNA"/>
</dbReference>
<dbReference type="Pfam" id="PF04977">
    <property type="entry name" value="DivIC"/>
    <property type="match status" value="1"/>
</dbReference>
<dbReference type="AlphaFoldDB" id="A0A4R6AEA5"/>
<evidence type="ECO:0000313" key="4">
    <source>
        <dbReference type="Proteomes" id="UP000295701"/>
    </source>
</evidence>
<sequence length="100" mass="11596">MARYRKRPPLGMTLYLGAMFALGFYFTFASVQGDFGLFRRIEIDAELRALTAEMEGLEAQLADYRNRTHRLSDGYLDLDLLDERAREVLGYVRVDEVVLR</sequence>
<comment type="caution">
    <text evidence="3">The sequence shown here is derived from an EMBL/GenBank/DDBJ whole genome shotgun (WGS) entry which is preliminary data.</text>
</comment>
<reference evidence="3 4" key="1">
    <citation type="submission" date="2019-03" db="EMBL/GenBank/DDBJ databases">
        <title>Primorskyibacter sp. SS33 isolated from sediments.</title>
        <authorList>
            <person name="Xunke S."/>
        </authorList>
    </citation>
    <scope>NUCLEOTIDE SEQUENCE [LARGE SCALE GENOMIC DNA]</scope>
    <source>
        <strain evidence="3 4">SS33</strain>
    </source>
</reference>
<keyword evidence="4" id="KW-1185">Reference proteome</keyword>
<evidence type="ECO:0000256" key="1">
    <source>
        <dbReference type="SAM" id="Coils"/>
    </source>
</evidence>
<dbReference type="Proteomes" id="UP000295701">
    <property type="component" value="Unassembled WGS sequence"/>
</dbReference>
<protein>
    <submittedName>
        <fullName evidence="3">Septum formation initiator family protein</fullName>
    </submittedName>
</protein>
<evidence type="ECO:0000313" key="3">
    <source>
        <dbReference type="EMBL" id="TDL79563.1"/>
    </source>
</evidence>
<evidence type="ECO:0000256" key="2">
    <source>
        <dbReference type="SAM" id="Phobius"/>
    </source>
</evidence>
<name>A0A4R6AEA5_9RHOB</name>
<keyword evidence="2" id="KW-0472">Membrane</keyword>
<keyword evidence="2" id="KW-0812">Transmembrane</keyword>
<proteinExistence type="predicted"/>
<dbReference type="OrthoDB" id="7689499at2"/>
<dbReference type="RefSeq" id="WP_133396867.1">
    <property type="nucleotide sequence ID" value="NZ_SNAA01000009.1"/>
</dbReference>
<organism evidence="3 4">
    <name type="scientific">Palleronia sediminis</name>
    <dbReference type="NCBI Taxonomy" id="2547833"/>
    <lineage>
        <taxon>Bacteria</taxon>
        <taxon>Pseudomonadati</taxon>
        <taxon>Pseudomonadota</taxon>
        <taxon>Alphaproteobacteria</taxon>
        <taxon>Rhodobacterales</taxon>
        <taxon>Roseobacteraceae</taxon>
        <taxon>Palleronia</taxon>
    </lineage>
</organism>